<dbReference type="AlphaFoldDB" id="A0A0G0Z9I3"/>
<keyword evidence="3" id="KW-1133">Transmembrane helix</keyword>
<dbReference type="CDD" id="cd06779">
    <property type="entry name" value="cpPDZ_Deg_HtrA-like"/>
    <property type="match status" value="1"/>
</dbReference>
<keyword evidence="1 5" id="KW-0645">Protease</keyword>
<dbReference type="PATRIC" id="fig|1618344.3.peg.104"/>
<dbReference type="Pfam" id="PF13365">
    <property type="entry name" value="Trypsin_2"/>
    <property type="match status" value="1"/>
</dbReference>
<evidence type="ECO:0000256" key="3">
    <source>
        <dbReference type="SAM" id="Phobius"/>
    </source>
</evidence>
<comment type="caution">
    <text evidence="5">The sequence shown here is derived from an EMBL/GenBank/DDBJ whole genome shotgun (WGS) entry which is preliminary data.</text>
</comment>
<dbReference type="PANTHER" id="PTHR43343:SF3">
    <property type="entry name" value="PROTEASE DO-LIKE 8, CHLOROPLASTIC"/>
    <property type="match status" value="1"/>
</dbReference>
<dbReference type="InterPro" id="IPR001940">
    <property type="entry name" value="Peptidase_S1C"/>
</dbReference>
<dbReference type="InterPro" id="IPR051201">
    <property type="entry name" value="Chloro_Bact_Ser_Proteases"/>
</dbReference>
<dbReference type="SMART" id="SM00228">
    <property type="entry name" value="PDZ"/>
    <property type="match status" value="1"/>
</dbReference>
<gene>
    <name evidence="5" type="ORF">UU65_C0001G0098</name>
</gene>
<dbReference type="GO" id="GO:0006508">
    <property type="term" value="P:proteolysis"/>
    <property type="evidence" value="ECO:0007669"/>
    <property type="project" value="UniProtKB-KW"/>
</dbReference>
<evidence type="ECO:0000256" key="1">
    <source>
        <dbReference type="ARBA" id="ARBA00022670"/>
    </source>
</evidence>
<accession>A0A0G0Z9I3</accession>
<dbReference type="Pfam" id="PF13180">
    <property type="entry name" value="PDZ_2"/>
    <property type="match status" value="1"/>
</dbReference>
<evidence type="ECO:0000313" key="5">
    <source>
        <dbReference type="EMBL" id="KKS09693.1"/>
    </source>
</evidence>
<dbReference type="PRINTS" id="PR00834">
    <property type="entry name" value="PROTEASES2C"/>
</dbReference>
<dbReference type="SUPFAM" id="SSF50156">
    <property type="entry name" value="PDZ domain-like"/>
    <property type="match status" value="1"/>
</dbReference>
<dbReference type="Proteomes" id="UP000033869">
    <property type="component" value="Unassembled WGS sequence"/>
</dbReference>
<keyword evidence="3" id="KW-0812">Transmembrane</keyword>
<dbReference type="Gene3D" id="2.30.42.10">
    <property type="match status" value="1"/>
</dbReference>
<dbReference type="GO" id="GO:0004252">
    <property type="term" value="F:serine-type endopeptidase activity"/>
    <property type="evidence" value="ECO:0007669"/>
    <property type="project" value="InterPro"/>
</dbReference>
<evidence type="ECO:0000313" key="6">
    <source>
        <dbReference type="Proteomes" id="UP000033869"/>
    </source>
</evidence>
<dbReference type="InterPro" id="IPR001478">
    <property type="entry name" value="PDZ"/>
</dbReference>
<evidence type="ECO:0000256" key="2">
    <source>
        <dbReference type="ARBA" id="ARBA00022801"/>
    </source>
</evidence>
<feature type="transmembrane region" description="Helical" evidence="3">
    <location>
        <begin position="12"/>
        <end position="30"/>
    </location>
</feature>
<dbReference type="InterPro" id="IPR036034">
    <property type="entry name" value="PDZ_sf"/>
</dbReference>
<reference evidence="5 6" key="1">
    <citation type="journal article" date="2015" name="Nature">
        <title>rRNA introns, odd ribosomes, and small enigmatic genomes across a large radiation of phyla.</title>
        <authorList>
            <person name="Brown C.T."/>
            <person name="Hug L.A."/>
            <person name="Thomas B.C."/>
            <person name="Sharon I."/>
            <person name="Castelle C.J."/>
            <person name="Singh A."/>
            <person name="Wilkins M.J."/>
            <person name="Williams K.H."/>
            <person name="Banfield J.F."/>
        </authorList>
    </citation>
    <scope>NUCLEOTIDE SEQUENCE [LARGE SCALE GENOMIC DNA]</scope>
</reference>
<dbReference type="SUPFAM" id="SSF50494">
    <property type="entry name" value="Trypsin-like serine proteases"/>
    <property type="match status" value="1"/>
</dbReference>
<keyword evidence="2 5" id="KW-0378">Hydrolase</keyword>
<dbReference type="EC" id="3.4.21.108" evidence="5"/>
<dbReference type="PANTHER" id="PTHR43343">
    <property type="entry name" value="PEPTIDASE S12"/>
    <property type="match status" value="1"/>
</dbReference>
<protein>
    <submittedName>
        <fullName evidence="5">Protease Do</fullName>
        <ecNumber evidence="5">3.4.21.108</ecNumber>
    </submittedName>
</protein>
<name>A0A0G0Z9I3_UNCC2</name>
<dbReference type="EMBL" id="LCBL01000001">
    <property type="protein sequence ID" value="KKS09693.1"/>
    <property type="molecule type" value="Genomic_DNA"/>
</dbReference>
<dbReference type="Gene3D" id="2.40.10.120">
    <property type="match status" value="1"/>
</dbReference>
<dbReference type="InterPro" id="IPR009003">
    <property type="entry name" value="Peptidase_S1_PA"/>
</dbReference>
<sequence>MKADNQDVKFIVALCIVISLVGGILGGIVFSSSNNTGNNFFNAGTSKTENVQVSVTSGITEVVNKVSPAVVSITSEHLTRGFWGPYTSKSSGTGFVVTAEGLVITNKHVVEDANASYSVFTNDGTEYPAKVKAQDPLSDIAFLQMEKANDLKTIDLGDSDELQVGEPVIAIGNALGQYQNSVTTGIVSGVGRALPVGDSESGQVNSLDNVIQTDAAINPGNSGGPLVNIRGQVIGINTAIDQSGQNIGFAIPINSVKTALKSVQSTGKVIRPIIGISYISITKDLAKKNNLSVNEGALVYVSGNSPALKPGSPAEKAGIKENDIITKINDTKIDAKHSLSSTVREHSVGETIKITLIRDSKEMKVDVKLEELKQ</sequence>
<keyword evidence="3" id="KW-0472">Membrane</keyword>
<feature type="domain" description="PDZ" evidence="4">
    <location>
        <begin position="272"/>
        <end position="360"/>
    </location>
</feature>
<evidence type="ECO:0000259" key="4">
    <source>
        <dbReference type="SMART" id="SM00228"/>
    </source>
</evidence>
<proteinExistence type="predicted"/>
<organism evidence="5 6">
    <name type="scientific">candidate division CPR2 bacterium GW2011_GWC1_41_48</name>
    <dbReference type="NCBI Taxonomy" id="1618344"/>
    <lineage>
        <taxon>Bacteria</taxon>
        <taxon>Bacteria division CPR2</taxon>
    </lineage>
</organism>